<feature type="region of interest" description="Disordered" evidence="1">
    <location>
        <begin position="1"/>
        <end position="32"/>
    </location>
</feature>
<protein>
    <submittedName>
        <fullName evidence="2">Uncharacterized protein</fullName>
    </submittedName>
</protein>
<dbReference type="HOGENOM" id="CLU_1511110_0_0_1"/>
<dbReference type="EMBL" id="JH930468">
    <property type="protein sequence ID" value="EKM61794.1"/>
    <property type="molecule type" value="Genomic_DNA"/>
</dbReference>
<dbReference type="GeneID" id="18908343"/>
<sequence length="178" mass="18910">MDRPAPTAPALYTAQLSAGPALPHPSRSANHPSLCQFIRTPCARPSMAPSNKSQLRSLKKALTANGAPRNQAYAPNTLIAPSTMQSECSTLVDFGDEYLDEEQPEEDAASVLGSDNSAWLRSISTSSSSSAASASSAPRAAKRPETAVMLDSDDMSWSLPRDAKRSIPKRILHAFAGQ</sequence>
<dbReference type="AlphaFoldDB" id="K5WRD3"/>
<gene>
    <name evidence="2" type="ORF">PHACADRAFT_135704</name>
</gene>
<evidence type="ECO:0000256" key="1">
    <source>
        <dbReference type="SAM" id="MobiDB-lite"/>
    </source>
</evidence>
<feature type="region of interest" description="Disordered" evidence="1">
    <location>
        <begin position="126"/>
        <end position="153"/>
    </location>
</feature>
<dbReference type="RefSeq" id="XP_007391194.1">
    <property type="nucleotide sequence ID" value="XM_007391132.1"/>
</dbReference>
<evidence type="ECO:0000313" key="3">
    <source>
        <dbReference type="Proteomes" id="UP000008370"/>
    </source>
</evidence>
<dbReference type="OrthoDB" id="3266220at2759"/>
<evidence type="ECO:0000313" key="2">
    <source>
        <dbReference type="EMBL" id="EKM61794.1"/>
    </source>
</evidence>
<dbReference type="Proteomes" id="UP000008370">
    <property type="component" value="Unassembled WGS sequence"/>
</dbReference>
<feature type="compositionally biased region" description="Low complexity" evidence="1">
    <location>
        <begin position="126"/>
        <end position="139"/>
    </location>
</feature>
<proteinExistence type="predicted"/>
<dbReference type="KEGG" id="pco:PHACADRAFT_135704"/>
<dbReference type="InParanoid" id="K5WRD3"/>
<name>K5WRD3_PHACS</name>
<organism evidence="2 3">
    <name type="scientific">Phanerochaete carnosa (strain HHB-10118-sp)</name>
    <name type="common">White-rot fungus</name>
    <name type="synonym">Peniophora carnosa</name>
    <dbReference type="NCBI Taxonomy" id="650164"/>
    <lineage>
        <taxon>Eukaryota</taxon>
        <taxon>Fungi</taxon>
        <taxon>Dikarya</taxon>
        <taxon>Basidiomycota</taxon>
        <taxon>Agaricomycotina</taxon>
        <taxon>Agaricomycetes</taxon>
        <taxon>Polyporales</taxon>
        <taxon>Phanerochaetaceae</taxon>
        <taxon>Phanerochaete</taxon>
    </lineage>
</organism>
<reference evidence="2 3" key="1">
    <citation type="journal article" date="2012" name="BMC Genomics">
        <title>Comparative genomics of the white-rot fungi, Phanerochaete carnosa and P. chrysosporium, to elucidate the genetic basis of the distinct wood types they colonize.</title>
        <authorList>
            <person name="Suzuki H."/>
            <person name="MacDonald J."/>
            <person name="Syed K."/>
            <person name="Salamov A."/>
            <person name="Hori C."/>
            <person name="Aerts A."/>
            <person name="Henrissat B."/>
            <person name="Wiebenga A."/>
            <person name="vanKuyk P.A."/>
            <person name="Barry K."/>
            <person name="Lindquist E."/>
            <person name="LaButti K."/>
            <person name="Lapidus A."/>
            <person name="Lucas S."/>
            <person name="Coutinho P."/>
            <person name="Gong Y."/>
            <person name="Samejima M."/>
            <person name="Mahadevan R."/>
            <person name="Abou-Zaid M."/>
            <person name="de Vries R.P."/>
            <person name="Igarashi K."/>
            <person name="Yadav J.S."/>
            <person name="Grigoriev I.V."/>
            <person name="Master E.R."/>
        </authorList>
    </citation>
    <scope>NUCLEOTIDE SEQUENCE [LARGE SCALE GENOMIC DNA]</scope>
    <source>
        <strain evidence="2 3">HHB-10118-sp</strain>
    </source>
</reference>
<accession>K5WRD3</accession>
<keyword evidence="3" id="KW-1185">Reference proteome</keyword>